<dbReference type="GeneID" id="63764260"/>
<evidence type="ECO:0000256" key="1">
    <source>
        <dbReference type="ARBA" id="ARBA00004609"/>
    </source>
</evidence>
<evidence type="ECO:0000259" key="4">
    <source>
        <dbReference type="PROSITE" id="PS51762"/>
    </source>
</evidence>
<dbReference type="GO" id="GO:0004553">
    <property type="term" value="F:hydrolase activity, hydrolyzing O-glycosyl compounds"/>
    <property type="evidence" value="ECO:0007669"/>
    <property type="project" value="InterPro"/>
</dbReference>
<evidence type="ECO:0000256" key="3">
    <source>
        <dbReference type="SAM" id="SignalP"/>
    </source>
</evidence>
<dbReference type="InterPro" id="IPR013320">
    <property type="entry name" value="ConA-like_dom_sf"/>
</dbReference>
<feature type="chain" id="PRO_5013086704" description="GH16 domain-containing protein" evidence="3">
    <location>
        <begin position="20"/>
        <end position="290"/>
    </location>
</feature>
<protein>
    <recommendedName>
        <fullName evidence="4">GH16 domain-containing protein</fullName>
    </recommendedName>
</protein>
<dbReference type="VEuPathDB" id="FungiDB:ASPSYDRAFT_50939"/>
<keyword evidence="3" id="KW-0732">Signal</keyword>
<reference evidence="6" key="1">
    <citation type="journal article" date="2017" name="Genome Biol.">
        <title>Comparative genomics reveals high biological diversity and specific adaptations in the industrially and medically important fungal genus Aspergillus.</title>
        <authorList>
            <person name="de Vries R.P."/>
            <person name="Riley R."/>
            <person name="Wiebenga A."/>
            <person name="Aguilar-Osorio G."/>
            <person name="Amillis S."/>
            <person name="Uchima C.A."/>
            <person name="Anderluh G."/>
            <person name="Asadollahi M."/>
            <person name="Askin M."/>
            <person name="Barry K."/>
            <person name="Battaglia E."/>
            <person name="Bayram O."/>
            <person name="Benocci T."/>
            <person name="Braus-Stromeyer S.A."/>
            <person name="Caldana C."/>
            <person name="Canovas D."/>
            <person name="Cerqueira G.C."/>
            <person name="Chen F."/>
            <person name="Chen W."/>
            <person name="Choi C."/>
            <person name="Clum A."/>
            <person name="Dos Santos R.A."/>
            <person name="Damasio A.R."/>
            <person name="Diallinas G."/>
            <person name="Emri T."/>
            <person name="Fekete E."/>
            <person name="Flipphi M."/>
            <person name="Freyberg S."/>
            <person name="Gallo A."/>
            <person name="Gournas C."/>
            <person name="Habgood R."/>
            <person name="Hainaut M."/>
            <person name="Harispe M.L."/>
            <person name="Henrissat B."/>
            <person name="Hilden K.S."/>
            <person name="Hope R."/>
            <person name="Hossain A."/>
            <person name="Karabika E."/>
            <person name="Karaffa L."/>
            <person name="Karanyi Z."/>
            <person name="Krasevec N."/>
            <person name="Kuo A."/>
            <person name="Kusch H."/>
            <person name="LaButti K."/>
            <person name="Lagendijk E.L."/>
            <person name="Lapidus A."/>
            <person name="Levasseur A."/>
            <person name="Lindquist E."/>
            <person name="Lipzen A."/>
            <person name="Logrieco A.F."/>
            <person name="MacCabe A."/>
            <person name="Maekelae M.R."/>
            <person name="Malavazi I."/>
            <person name="Melin P."/>
            <person name="Meyer V."/>
            <person name="Mielnichuk N."/>
            <person name="Miskei M."/>
            <person name="Molnar A.P."/>
            <person name="Mule G."/>
            <person name="Ngan C.Y."/>
            <person name="Orejas M."/>
            <person name="Orosz E."/>
            <person name="Ouedraogo J.P."/>
            <person name="Overkamp K.M."/>
            <person name="Park H.-S."/>
            <person name="Perrone G."/>
            <person name="Piumi F."/>
            <person name="Punt P.J."/>
            <person name="Ram A.F."/>
            <person name="Ramon A."/>
            <person name="Rauscher S."/>
            <person name="Record E."/>
            <person name="Riano-Pachon D.M."/>
            <person name="Robert V."/>
            <person name="Roehrig J."/>
            <person name="Ruller R."/>
            <person name="Salamov A."/>
            <person name="Salih N.S."/>
            <person name="Samson R.A."/>
            <person name="Sandor E."/>
            <person name="Sanguinetti M."/>
            <person name="Schuetze T."/>
            <person name="Sepcic K."/>
            <person name="Shelest E."/>
            <person name="Sherlock G."/>
            <person name="Sophianopoulou V."/>
            <person name="Squina F.M."/>
            <person name="Sun H."/>
            <person name="Susca A."/>
            <person name="Todd R.B."/>
            <person name="Tsang A."/>
            <person name="Unkles S.E."/>
            <person name="van de Wiele N."/>
            <person name="van Rossen-Uffink D."/>
            <person name="Oliveira J.V."/>
            <person name="Vesth T.C."/>
            <person name="Visser J."/>
            <person name="Yu J.-H."/>
            <person name="Zhou M."/>
            <person name="Andersen M.R."/>
            <person name="Archer D.B."/>
            <person name="Baker S.E."/>
            <person name="Benoit I."/>
            <person name="Brakhage A.A."/>
            <person name="Braus G.H."/>
            <person name="Fischer R."/>
            <person name="Frisvad J.C."/>
            <person name="Goldman G.H."/>
            <person name="Houbraken J."/>
            <person name="Oakley B."/>
            <person name="Pocsi I."/>
            <person name="Scazzocchio C."/>
            <person name="Seiboth B."/>
            <person name="vanKuyk P.A."/>
            <person name="Wortman J."/>
            <person name="Dyer P.S."/>
            <person name="Grigoriev I.V."/>
        </authorList>
    </citation>
    <scope>NUCLEOTIDE SEQUENCE [LARGE SCALE GENOMIC DNA]</scope>
    <source>
        <strain evidence="6">CBS 593.65</strain>
    </source>
</reference>
<dbReference type="PANTHER" id="PTHR38121">
    <property type="entry name" value="GH16 DOMAIN-CONTAINING PROTEIN"/>
    <property type="match status" value="1"/>
</dbReference>
<dbReference type="OrthoDB" id="4388755at2759"/>
<dbReference type="PROSITE" id="PS51762">
    <property type="entry name" value="GH16_2"/>
    <property type="match status" value="1"/>
</dbReference>
<evidence type="ECO:0000313" key="5">
    <source>
        <dbReference type="EMBL" id="OJJ53435.1"/>
    </source>
</evidence>
<feature type="domain" description="GH16" evidence="4">
    <location>
        <begin position="61"/>
        <end position="290"/>
    </location>
</feature>
<dbReference type="EMBL" id="KV878597">
    <property type="protein sequence ID" value="OJJ53435.1"/>
    <property type="molecule type" value="Genomic_DNA"/>
</dbReference>
<keyword evidence="2" id="KW-1003">Cell membrane</keyword>
<keyword evidence="2" id="KW-0472">Membrane</keyword>
<dbReference type="Proteomes" id="UP000184356">
    <property type="component" value="Unassembled WGS sequence"/>
</dbReference>
<dbReference type="RefSeq" id="XP_040697241.1">
    <property type="nucleotide sequence ID" value="XM_040848187.1"/>
</dbReference>
<gene>
    <name evidence="5" type="ORF">ASPSYDRAFT_50939</name>
</gene>
<dbReference type="AlphaFoldDB" id="A0A1L9T220"/>
<dbReference type="CDD" id="cd00413">
    <property type="entry name" value="Glyco_hydrolase_16"/>
    <property type="match status" value="1"/>
</dbReference>
<dbReference type="GO" id="GO:0005886">
    <property type="term" value="C:plasma membrane"/>
    <property type="evidence" value="ECO:0007669"/>
    <property type="project" value="UniProtKB-SubCell"/>
</dbReference>
<sequence>MISLLKIPILLAGTVGAQSAYHATTGGAEATYAHRLFHDFRSLDDTGNLYSSEPSNITSDEESSAAPVQPGYLSSDAFVNDWGIQTWDSPAGDETPLRKQYSNQNVYIQRDGDTSETHLVLRAYRNKDFVSAGEIDSKLSNILHASIRVRARVRGESGACAGIFTYFDDDNESDIEILTRDPTNHIRYTNQPGLDSDGNEIPEASTDAVMQNGAVWSEWNDHRLDWTPDLSAWYLNEELAETKIYGIPRSPSSVILNMWSDGGVWSGEMSVGSAAYLEIQWIEVLFNISS</sequence>
<feature type="signal peptide" evidence="3">
    <location>
        <begin position="1"/>
        <end position="19"/>
    </location>
</feature>
<evidence type="ECO:0000256" key="2">
    <source>
        <dbReference type="ARBA" id="ARBA00022475"/>
    </source>
</evidence>
<organism evidence="5 6">
    <name type="scientific">Aspergillus sydowii CBS 593.65</name>
    <dbReference type="NCBI Taxonomy" id="1036612"/>
    <lineage>
        <taxon>Eukaryota</taxon>
        <taxon>Fungi</taxon>
        <taxon>Dikarya</taxon>
        <taxon>Ascomycota</taxon>
        <taxon>Pezizomycotina</taxon>
        <taxon>Eurotiomycetes</taxon>
        <taxon>Eurotiomycetidae</taxon>
        <taxon>Eurotiales</taxon>
        <taxon>Aspergillaceae</taxon>
        <taxon>Aspergillus</taxon>
        <taxon>Aspergillus subgen. Nidulantes</taxon>
    </lineage>
</organism>
<keyword evidence="6" id="KW-1185">Reference proteome</keyword>
<dbReference type="STRING" id="1036612.A0A1L9T220"/>
<dbReference type="Pfam" id="PF00722">
    <property type="entry name" value="Glyco_hydro_16"/>
    <property type="match status" value="1"/>
</dbReference>
<dbReference type="GO" id="GO:0005975">
    <property type="term" value="P:carbohydrate metabolic process"/>
    <property type="evidence" value="ECO:0007669"/>
    <property type="project" value="InterPro"/>
</dbReference>
<dbReference type="SUPFAM" id="SSF49899">
    <property type="entry name" value="Concanavalin A-like lectins/glucanases"/>
    <property type="match status" value="1"/>
</dbReference>
<accession>A0A1L9T220</accession>
<evidence type="ECO:0000313" key="6">
    <source>
        <dbReference type="Proteomes" id="UP000184356"/>
    </source>
</evidence>
<comment type="subcellular location">
    <subcellularLocation>
        <location evidence="1">Cell membrane</location>
        <topology evidence="1">Lipid-anchor</topology>
        <topology evidence="1">GPI-anchor</topology>
    </subcellularLocation>
</comment>
<name>A0A1L9T220_9EURO</name>
<proteinExistence type="predicted"/>
<dbReference type="PANTHER" id="PTHR38121:SF4">
    <property type="entry name" value="GH16 DOMAIN-CONTAINING PROTEIN-RELATED"/>
    <property type="match status" value="1"/>
</dbReference>
<dbReference type="InterPro" id="IPR000757">
    <property type="entry name" value="Beta-glucanase-like"/>
</dbReference>
<dbReference type="Gene3D" id="2.60.120.200">
    <property type="match status" value="1"/>
</dbReference>